<keyword evidence="1" id="KW-0805">Transcription regulation</keyword>
<organism evidence="5 6">
    <name type="scientific">Altericroceibacterium indicum</name>
    <dbReference type="NCBI Taxonomy" id="374177"/>
    <lineage>
        <taxon>Bacteria</taxon>
        <taxon>Pseudomonadati</taxon>
        <taxon>Pseudomonadota</taxon>
        <taxon>Alphaproteobacteria</taxon>
        <taxon>Sphingomonadales</taxon>
        <taxon>Erythrobacteraceae</taxon>
        <taxon>Altericroceibacterium</taxon>
    </lineage>
</organism>
<dbReference type="PANTHER" id="PTHR30154:SF34">
    <property type="entry name" value="TRANSCRIPTIONAL REGULATOR AZLB"/>
    <property type="match status" value="1"/>
</dbReference>
<dbReference type="InterPro" id="IPR000485">
    <property type="entry name" value="AsnC-type_HTH_dom"/>
</dbReference>
<dbReference type="SUPFAM" id="SSF46785">
    <property type="entry name" value="Winged helix' DNA-binding domain"/>
    <property type="match status" value="1"/>
</dbReference>
<accession>A0A845A714</accession>
<feature type="domain" description="HTH asnC-type" evidence="4">
    <location>
        <begin position="7"/>
        <end position="68"/>
    </location>
</feature>
<dbReference type="InterPro" id="IPR036388">
    <property type="entry name" value="WH-like_DNA-bd_sf"/>
</dbReference>
<name>A0A845A714_9SPHN</name>
<dbReference type="PANTHER" id="PTHR30154">
    <property type="entry name" value="LEUCINE-RESPONSIVE REGULATORY PROTEIN"/>
    <property type="match status" value="1"/>
</dbReference>
<dbReference type="GO" id="GO:0005829">
    <property type="term" value="C:cytosol"/>
    <property type="evidence" value="ECO:0007669"/>
    <property type="project" value="TreeGrafter"/>
</dbReference>
<dbReference type="GO" id="GO:0043200">
    <property type="term" value="P:response to amino acid"/>
    <property type="evidence" value="ECO:0007669"/>
    <property type="project" value="TreeGrafter"/>
</dbReference>
<keyword evidence="2" id="KW-0238">DNA-binding</keyword>
<keyword evidence="6" id="KW-1185">Reference proteome</keyword>
<dbReference type="Gene3D" id="1.10.10.10">
    <property type="entry name" value="Winged helix-like DNA-binding domain superfamily/Winged helix DNA-binding domain"/>
    <property type="match status" value="1"/>
</dbReference>
<evidence type="ECO:0000313" key="6">
    <source>
        <dbReference type="Proteomes" id="UP000460561"/>
    </source>
</evidence>
<dbReference type="Pfam" id="PF13404">
    <property type="entry name" value="HTH_AsnC-type"/>
    <property type="match status" value="1"/>
</dbReference>
<sequence length="157" mass="18117">MAPPPKLDAIDRRILEQLQHDARMPMEHLAERVGLSAPACYRRVRRLRETRAILRETAVVDPQVMGWTLTMIVLVSLEREGSSTADDLMRKLEAEPQVLEAGQITGEHDFAVKIIARSMEDYDELTRRIFVEEEHVRTFETLVIYRQSKKPKIIPIA</sequence>
<gene>
    <name evidence="5" type="ORF">GRI39_08090</name>
</gene>
<dbReference type="Proteomes" id="UP000460561">
    <property type="component" value="Unassembled WGS sequence"/>
</dbReference>
<dbReference type="InterPro" id="IPR036390">
    <property type="entry name" value="WH_DNA-bd_sf"/>
</dbReference>
<dbReference type="SMART" id="SM00344">
    <property type="entry name" value="HTH_ASNC"/>
    <property type="match status" value="1"/>
</dbReference>
<dbReference type="Gene3D" id="3.30.70.920">
    <property type="match status" value="1"/>
</dbReference>
<dbReference type="GO" id="GO:0043565">
    <property type="term" value="F:sequence-specific DNA binding"/>
    <property type="evidence" value="ECO:0007669"/>
    <property type="project" value="InterPro"/>
</dbReference>
<dbReference type="EMBL" id="WTYQ01000002">
    <property type="protein sequence ID" value="MXP26000.1"/>
    <property type="molecule type" value="Genomic_DNA"/>
</dbReference>
<comment type="caution">
    <text evidence="5">The sequence shown here is derived from an EMBL/GenBank/DDBJ whole genome shotgun (WGS) entry which is preliminary data.</text>
</comment>
<dbReference type="Pfam" id="PF01037">
    <property type="entry name" value="AsnC_trans_reg"/>
    <property type="match status" value="1"/>
</dbReference>
<evidence type="ECO:0000313" key="5">
    <source>
        <dbReference type="EMBL" id="MXP26000.1"/>
    </source>
</evidence>
<evidence type="ECO:0000256" key="2">
    <source>
        <dbReference type="ARBA" id="ARBA00023125"/>
    </source>
</evidence>
<dbReference type="InterPro" id="IPR019887">
    <property type="entry name" value="Tscrpt_reg_AsnC/Lrp_C"/>
</dbReference>
<keyword evidence="3" id="KW-0804">Transcription</keyword>
<dbReference type="PRINTS" id="PR00033">
    <property type="entry name" value="HTHASNC"/>
</dbReference>
<dbReference type="PROSITE" id="PS50956">
    <property type="entry name" value="HTH_ASNC_2"/>
    <property type="match status" value="1"/>
</dbReference>
<dbReference type="SUPFAM" id="SSF54909">
    <property type="entry name" value="Dimeric alpha+beta barrel"/>
    <property type="match status" value="1"/>
</dbReference>
<dbReference type="InterPro" id="IPR019888">
    <property type="entry name" value="Tscrpt_reg_AsnC-like"/>
</dbReference>
<dbReference type="RefSeq" id="WP_160739152.1">
    <property type="nucleotide sequence ID" value="NZ_WTYQ01000002.1"/>
</dbReference>
<evidence type="ECO:0000259" key="4">
    <source>
        <dbReference type="PROSITE" id="PS50956"/>
    </source>
</evidence>
<dbReference type="AlphaFoldDB" id="A0A845A714"/>
<proteinExistence type="predicted"/>
<protein>
    <submittedName>
        <fullName evidence="5">AsnC family transcriptional regulator</fullName>
    </submittedName>
</protein>
<reference evidence="5 6" key="1">
    <citation type="submission" date="2019-12" db="EMBL/GenBank/DDBJ databases">
        <title>Genomic-based taxomic classification of the family Erythrobacteraceae.</title>
        <authorList>
            <person name="Xu L."/>
        </authorList>
    </citation>
    <scope>NUCLEOTIDE SEQUENCE [LARGE SCALE GENOMIC DNA]</scope>
    <source>
        <strain evidence="5 6">DSM 18604</strain>
    </source>
</reference>
<evidence type="ECO:0000256" key="1">
    <source>
        <dbReference type="ARBA" id="ARBA00023015"/>
    </source>
</evidence>
<evidence type="ECO:0000256" key="3">
    <source>
        <dbReference type="ARBA" id="ARBA00023163"/>
    </source>
</evidence>
<dbReference type="OrthoDB" id="8590699at2"/>
<dbReference type="InterPro" id="IPR011008">
    <property type="entry name" value="Dimeric_a/b-barrel"/>
</dbReference>